<accession>A0ABW5PMY2</accession>
<organism evidence="1 2">
    <name type="scientific">Terrilactibacillus laevilacticus</name>
    <dbReference type="NCBI Taxonomy" id="1380157"/>
    <lineage>
        <taxon>Bacteria</taxon>
        <taxon>Bacillati</taxon>
        <taxon>Bacillota</taxon>
        <taxon>Bacilli</taxon>
        <taxon>Bacillales</taxon>
        <taxon>Bacillaceae</taxon>
        <taxon>Terrilactibacillus</taxon>
    </lineage>
</organism>
<dbReference type="RefSeq" id="WP_141189752.1">
    <property type="nucleotide sequence ID" value="NZ_JBHUMR010000007.1"/>
</dbReference>
<reference evidence="2" key="1">
    <citation type="journal article" date="2019" name="Int. J. Syst. Evol. Microbiol.">
        <title>The Global Catalogue of Microorganisms (GCM) 10K type strain sequencing project: providing services to taxonomists for standard genome sequencing and annotation.</title>
        <authorList>
            <consortium name="The Broad Institute Genomics Platform"/>
            <consortium name="The Broad Institute Genome Sequencing Center for Infectious Disease"/>
            <person name="Wu L."/>
            <person name="Ma J."/>
        </authorList>
    </citation>
    <scope>NUCLEOTIDE SEQUENCE [LARGE SCALE GENOMIC DNA]</scope>
    <source>
        <strain evidence="2">TISTR 2241</strain>
    </source>
</reference>
<proteinExistence type="predicted"/>
<evidence type="ECO:0000313" key="2">
    <source>
        <dbReference type="Proteomes" id="UP001597458"/>
    </source>
</evidence>
<gene>
    <name evidence="1" type="ORF">ACFSTF_03190</name>
</gene>
<dbReference type="Proteomes" id="UP001597458">
    <property type="component" value="Unassembled WGS sequence"/>
</dbReference>
<keyword evidence="2" id="KW-1185">Reference proteome</keyword>
<protein>
    <submittedName>
        <fullName evidence="1">Uncharacterized protein</fullName>
    </submittedName>
</protein>
<comment type="caution">
    <text evidence="1">The sequence shown here is derived from an EMBL/GenBank/DDBJ whole genome shotgun (WGS) entry which is preliminary data.</text>
</comment>
<dbReference type="EMBL" id="JBHUMR010000007">
    <property type="protein sequence ID" value="MFD2616319.1"/>
    <property type="molecule type" value="Genomic_DNA"/>
</dbReference>
<name>A0ABW5PMY2_9BACI</name>
<evidence type="ECO:0000313" key="1">
    <source>
        <dbReference type="EMBL" id="MFD2616319.1"/>
    </source>
</evidence>
<sequence length="119" mass="13474">MSDLTRETTNLFNELTSKKIRKKTNSCVGCICDTLSKAKTKEKFILILKGTSVPLSLNEEDELTGGTILTLEKFKHEDGCAVFTFHQSSDKTKYPHLVQKKFIIDCHCICGLVFVERDK</sequence>